<proteinExistence type="predicted"/>
<dbReference type="RefSeq" id="WP_131156112.1">
    <property type="nucleotide sequence ID" value="NZ_CP036402.1"/>
</dbReference>
<dbReference type="Proteomes" id="UP000291469">
    <property type="component" value="Chromosome"/>
</dbReference>
<evidence type="ECO:0000313" key="3">
    <source>
        <dbReference type="Proteomes" id="UP000291469"/>
    </source>
</evidence>
<dbReference type="PANTHER" id="PTHR37163">
    <property type="entry name" value="CONSERVED PROTEIN"/>
    <property type="match status" value="1"/>
</dbReference>
<evidence type="ECO:0000256" key="1">
    <source>
        <dbReference type="SAM" id="MobiDB-lite"/>
    </source>
</evidence>
<accession>A0A411YJ19</accession>
<dbReference type="OrthoDB" id="13546at2"/>
<evidence type="ECO:0000313" key="2">
    <source>
        <dbReference type="EMBL" id="QBI21119.1"/>
    </source>
</evidence>
<name>A0A411YJ19_9ACTN</name>
<dbReference type="Pfam" id="PF04417">
    <property type="entry name" value="DUF501"/>
    <property type="match status" value="1"/>
</dbReference>
<keyword evidence="3" id="KW-1185">Reference proteome</keyword>
<reference evidence="2 3" key="1">
    <citation type="submission" date="2019-01" db="EMBL/GenBank/DDBJ databases">
        <title>Egibacter rhizosphaerae EGI 80759T.</title>
        <authorList>
            <person name="Chen D.-D."/>
            <person name="Tian Y."/>
            <person name="Jiao J.-Y."/>
            <person name="Zhang X.-T."/>
            <person name="Zhang Y.-G."/>
            <person name="Zhang Y."/>
            <person name="Xiao M."/>
            <person name="Shu W.-S."/>
            <person name="Li W.-J."/>
        </authorList>
    </citation>
    <scope>NUCLEOTIDE SEQUENCE [LARGE SCALE GENOMIC DNA]</scope>
    <source>
        <strain evidence="2 3">EGI 80759</strain>
    </source>
</reference>
<dbReference type="InterPro" id="IPR007511">
    <property type="entry name" value="DUF501"/>
</dbReference>
<dbReference type="PANTHER" id="PTHR37163:SF1">
    <property type="entry name" value="DUF501 DOMAIN-CONTAINING PROTEIN"/>
    <property type="match status" value="1"/>
</dbReference>
<feature type="region of interest" description="Disordered" evidence="1">
    <location>
        <begin position="1"/>
        <end position="35"/>
    </location>
</feature>
<dbReference type="KEGG" id="erz:ER308_17110"/>
<protein>
    <submittedName>
        <fullName evidence="2">DUF501 domain-containing protein</fullName>
    </submittedName>
</protein>
<organism evidence="2 3">
    <name type="scientific">Egibacter rhizosphaerae</name>
    <dbReference type="NCBI Taxonomy" id="1670831"/>
    <lineage>
        <taxon>Bacteria</taxon>
        <taxon>Bacillati</taxon>
        <taxon>Actinomycetota</taxon>
        <taxon>Nitriliruptoria</taxon>
        <taxon>Egibacterales</taxon>
        <taxon>Egibacteraceae</taxon>
        <taxon>Egibacter</taxon>
    </lineage>
</organism>
<dbReference type="EMBL" id="CP036402">
    <property type="protein sequence ID" value="QBI21119.1"/>
    <property type="molecule type" value="Genomic_DNA"/>
</dbReference>
<sequence>MVSTRSDGSGASPADDALRPSPDASDEAMLSRRPLDRTERALADRLIGRPARGRPATAVRCAWGLPAVLRVDPALDDGTPFPTTFWLACPLANRACGRLEAAGVMTELADRLGHDEVLATGHADAHERYVALRDRLGPEVPGNPSAGGMPDRVKCLHSLYAHYLATGANPVGAWVGEQIEPLACPGPCHRVDGGGWRE</sequence>
<dbReference type="AlphaFoldDB" id="A0A411YJ19"/>
<gene>
    <name evidence="2" type="ORF">ER308_17110</name>
</gene>